<dbReference type="PANTHER" id="PTHR10430:SF39">
    <property type="entry name" value="PEROXISOMAL MEMBRANE ASSOCIATED PROTEIN 20"/>
    <property type="match status" value="1"/>
</dbReference>
<organism evidence="9 10">
    <name type="scientific">Komagataella pastoris</name>
    <name type="common">Yeast</name>
    <name type="synonym">Pichia pastoris</name>
    <dbReference type="NCBI Taxonomy" id="4922"/>
    <lineage>
        <taxon>Eukaryota</taxon>
        <taxon>Fungi</taxon>
        <taxon>Dikarya</taxon>
        <taxon>Ascomycota</taxon>
        <taxon>Saccharomycotina</taxon>
        <taxon>Pichiomycetes</taxon>
        <taxon>Pichiales</taxon>
        <taxon>Pichiaceae</taxon>
        <taxon>Komagataella</taxon>
    </lineage>
</organism>
<dbReference type="GO" id="GO:0042744">
    <property type="term" value="P:hydrogen peroxide catabolic process"/>
    <property type="evidence" value="ECO:0007669"/>
    <property type="project" value="TreeGrafter"/>
</dbReference>
<dbReference type="AlphaFoldDB" id="A0A1B2JED6"/>
<sequence length="176" mass="19194">MLRRYFSSNSARMVQIGQSLPKTTLFVKDPSDQFESGSIEPNSVIVTVPAAFSPTCSDTHVPGYLTRLKDLKSKNINHVYVVSVNDPFVTNAWKKALLKSFSIDKTEVPVTFLADPKGEFIHGLDLDFDSAAVFGNNRSKRSALIIGSDGKVAKDFVEPDNTGLKVSAVDSVLKAL</sequence>
<dbReference type="Proteomes" id="UP000094565">
    <property type="component" value="Chromosome 2"/>
</dbReference>
<dbReference type="GO" id="GO:0005777">
    <property type="term" value="C:peroxisome"/>
    <property type="evidence" value="ECO:0007669"/>
    <property type="project" value="TreeGrafter"/>
</dbReference>
<keyword evidence="5 7" id="KW-0676">Redox-active center</keyword>
<comment type="similarity">
    <text evidence="1 7">Belongs to the peroxiredoxin family. Prx5 subfamily.</text>
</comment>
<reference evidence="9 10" key="1">
    <citation type="submission" date="2016-02" db="EMBL/GenBank/DDBJ databases">
        <title>Comparative genomic and transcriptomic foundation for Pichia pastoris.</title>
        <authorList>
            <person name="Love K.R."/>
            <person name="Shah K.A."/>
            <person name="Whittaker C.A."/>
            <person name="Wu J."/>
            <person name="Bartlett M.C."/>
            <person name="Ma D."/>
            <person name="Leeson R.L."/>
            <person name="Priest M."/>
            <person name="Young S.K."/>
            <person name="Love J.C."/>
        </authorList>
    </citation>
    <scope>NUCLEOTIDE SEQUENCE [LARGE SCALE GENOMIC DNA]</scope>
    <source>
        <strain evidence="9 10">ATCC 28485</strain>
    </source>
</reference>
<keyword evidence="3 7" id="KW-0049">Antioxidant</keyword>
<dbReference type="InterPro" id="IPR013740">
    <property type="entry name" value="Redoxin"/>
</dbReference>
<evidence type="ECO:0000256" key="3">
    <source>
        <dbReference type="ARBA" id="ARBA00022862"/>
    </source>
</evidence>
<dbReference type="GO" id="GO:0008379">
    <property type="term" value="F:thioredoxin peroxidase activity"/>
    <property type="evidence" value="ECO:0007669"/>
    <property type="project" value="InterPro"/>
</dbReference>
<evidence type="ECO:0000313" key="9">
    <source>
        <dbReference type="EMBL" id="ANZ76158.1"/>
    </source>
</evidence>
<evidence type="ECO:0000256" key="4">
    <source>
        <dbReference type="ARBA" id="ARBA00023002"/>
    </source>
</evidence>
<proteinExistence type="inferred from homology"/>
<dbReference type="InterPro" id="IPR013766">
    <property type="entry name" value="Thioredoxin_domain"/>
</dbReference>
<evidence type="ECO:0000256" key="7">
    <source>
        <dbReference type="RuleBase" id="RU366011"/>
    </source>
</evidence>
<dbReference type="InterPro" id="IPR036249">
    <property type="entry name" value="Thioredoxin-like_sf"/>
</dbReference>
<dbReference type="GO" id="GO:0045454">
    <property type="term" value="P:cell redox homeostasis"/>
    <property type="evidence" value="ECO:0007669"/>
    <property type="project" value="TreeGrafter"/>
</dbReference>
<dbReference type="CDD" id="cd03013">
    <property type="entry name" value="PRX5_like"/>
    <property type="match status" value="1"/>
</dbReference>
<feature type="active site" description="Cysteine sulfenic acid (-SOH) intermediate" evidence="6">
    <location>
        <position position="56"/>
    </location>
</feature>
<comment type="function">
    <text evidence="7">Thiol-specific peroxidase that catalyzes the reduction of hydrogen peroxide and organic hydroperoxides to water and alcohols, respectively. Plays a role in cell protection against oxidative stress by detoxifying peroxides.</text>
</comment>
<dbReference type="Pfam" id="PF08534">
    <property type="entry name" value="Redoxin"/>
    <property type="match status" value="1"/>
</dbReference>
<dbReference type="SUPFAM" id="SSF52833">
    <property type="entry name" value="Thioredoxin-like"/>
    <property type="match status" value="1"/>
</dbReference>
<dbReference type="GO" id="GO:0034599">
    <property type="term" value="P:cellular response to oxidative stress"/>
    <property type="evidence" value="ECO:0007669"/>
    <property type="project" value="InterPro"/>
</dbReference>
<evidence type="ECO:0000256" key="5">
    <source>
        <dbReference type="ARBA" id="ARBA00023284"/>
    </source>
</evidence>
<dbReference type="OrthoDB" id="1882547at2759"/>
<dbReference type="PROSITE" id="PS51352">
    <property type="entry name" value="THIOREDOXIN_2"/>
    <property type="match status" value="1"/>
</dbReference>
<gene>
    <name evidence="9" type="ORF">ATY40_BA7502672</name>
</gene>
<evidence type="ECO:0000313" key="10">
    <source>
        <dbReference type="Proteomes" id="UP000094565"/>
    </source>
</evidence>
<evidence type="ECO:0000256" key="6">
    <source>
        <dbReference type="PIRSR" id="PIRSR637944-1"/>
    </source>
</evidence>
<dbReference type="EMBL" id="CP014585">
    <property type="protein sequence ID" value="ANZ76158.1"/>
    <property type="molecule type" value="Genomic_DNA"/>
</dbReference>
<dbReference type="PANTHER" id="PTHR10430">
    <property type="entry name" value="PEROXIREDOXIN"/>
    <property type="match status" value="1"/>
</dbReference>
<feature type="domain" description="Thioredoxin" evidence="8">
    <location>
        <begin position="14"/>
        <end position="176"/>
    </location>
</feature>
<dbReference type="InterPro" id="IPR037944">
    <property type="entry name" value="PRX5-like"/>
</dbReference>
<protein>
    <submittedName>
        <fullName evidence="9">BA75_02672T0</fullName>
    </submittedName>
</protein>
<evidence type="ECO:0000256" key="1">
    <source>
        <dbReference type="ARBA" id="ARBA00010505"/>
    </source>
</evidence>
<keyword evidence="4 7" id="KW-0560">Oxidoreductase</keyword>
<evidence type="ECO:0000259" key="8">
    <source>
        <dbReference type="PROSITE" id="PS51352"/>
    </source>
</evidence>
<keyword evidence="10" id="KW-1185">Reference proteome</keyword>
<keyword evidence="2 7" id="KW-0575">Peroxidase</keyword>
<dbReference type="Gene3D" id="3.40.30.10">
    <property type="entry name" value="Glutaredoxin"/>
    <property type="match status" value="1"/>
</dbReference>
<dbReference type="GO" id="GO:0005829">
    <property type="term" value="C:cytosol"/>
    <property type="evidence" value="ECO:0007669"/>
    <property type="project" value="TreeGrafter"/>
</dbReference>
<evidence type="ECO:0000256" key="2">
    <source>
        <dbReference type="ARBA" id="ARBA00022559"/>
    </source>
</evidence>
<name>A0A1B2JED6_PICPA</name>
<accession>A0A1B2JED6</accession>
<dbReference type="GO" id="GO:0005739">
    <property type="term" value="C:mitochondrion"/>
    <property type="evidence" value="ECO:0007669"/>
    <property type="project" value="TreeGrafter"/>
</dbReference>